<dbReference type="Proteomes" id="UP000176854">
    <property type="component" value="Unassembled WGS sequence"/>
</dbReference>
<gene>
    <name evidence="1" type="ORF">A2154_00625</name>
</gene>
<dbReference type="PANTHER" id="PTHR31591">
    <property type="entry name" value="UPF0613 PROTEIN PB24D3.06C"/>
    <property type="match status" value="1"/>
</dbReference>
<evidence type="ECO:0008006" key="3">
    <source>
        <dbReference type="Google" id="ProtNLM"/>
    </source>
</evidence>
<dbReference type="InterPro" id="IPR029058">
    <property type="entry name" value="AB_hydrolase_fold"/>
</dbReference>
<dbReference type="Pfam" id="PF08538">
    <property type="entry name" value="DUF1749"/>
    <property type="match status" value="1"/>
</dbReference>
<accession>A0A1F5Z8X7</accession>
<evidence type="ECO:0000313" key="1">
    <source>
        <dbReference type="EMBL" id="OGG08597.1"/>
    </source>
</evidence>
<dbReference type="PANTHER" id="PTHR31591:SF1">
    <property type="entry name" value="UPF0613 PROTEIN PB24D3.06C"/>
    <property type="match status" value="1"/>
</dbReference>
<name>A0A1F5Z8X7_9BACT</name>
<dbReference type="EMBL" id="MFJC01000060">
    <property type="protein sequence ID" value="OGG08597.1"/>
    <property type="molecule type" value="Genomic_DNA"/>
</dbReference>
<reference evidence="1 2" key="1">
    <citation type="journal article" date="2016" name="Nat. Commun.">
        <title>Thousands of microbial genomes shed light on interconnected biogeochemical processes in an aquifer system.</title>
        <authorList>
            <person name="Anantharaman K."/>
            <person name="Brown C.T."/>
            <person name="Hug L.A."/>
            <person name="Sharon I."/>
            <person name="Castelle C.J."/>
            <person name="Probst A.J."/>
            <person name="Thomas B.C."/>
            <person name="Singh A."/>
            <person name="Wilkins M.J."/>
            <person name="Karaoz U."/>
            <person name="Brodie E.L."/>
            <person name="Williams K.H."/>
            <person name="Hubbard S.S."/>
            <person name="Banfield J.F."/>
        </authorList>
    </citation>
    <scope>NUCLEOTIDE SEQUENCE [LARGE SCALE GENOMIC DNA]</scope>
</reference>
<dbReference type="STRING" id="1798373.A2154_00625"/>
<sequence length="295" mass="33507">MISYKLTEIATKDGLIHQGAFYKPDKIGKTAILWVHGLTSSFYSDFEIFNRFCVKGRDISLGLASFNNRGHDMIAGLRQVDPKSPSGFTHANCGAGYEKFEDCIYDIDAGITFLADQGYQKIILIGHSTGAFKAGYYAGTVKDNRLSGVIVTSPISDRLIELKTNKKLAVNLRRMKHMVDKGKGDFLVNNLTFFPLTPRRYISLFAENSVEETIFDYGSEKPLLKFFRNIKTPLFVVLAENDEYADRSIREIKLFFDKHQRSVNYKSIIIKNAVHGFNRQEKTFARIVVSWLKSI</sequence>
<dbReference type="SUPFAM" id="SSF53474">
    <property type="entry name" value="alpha/beta-Hydrolases"/>
    <property type="match status" value="1"/>
</dbReference>
<dbReference type="AlphaFoldDB" id="A0A1F5Z8X7"/>
<dbReference type="InterPro" id="IPR013744">
    <property type="entry name" value="SidJ"/>
</dbReference>
<organism evidence="1 2">
    <name type="scientific">Candidatus Gottesmanbacteria bacterium RBG_16_43_7</name>
    <dbReference type="NCBI Taxonomy" id="1798373"/>
    <lineage>
        <taxon>Bacteria</taxon>
        <taxon>Candidatus Gottesmaniibacteriota</taxon>
    </lineage>
</organism>
<evidence type="ECO:0000313" key="2">
    <source>
        <dbReference type="Proteomes" id="UP000176854"/>
    </source>
</evidence>
<comment type="caution">
    <text evidence="1">The sequence shown here is derived from an EMBL/GenBank/DDBJ whole genome shotgun (WGS) entry which is preliminary data.</text>
</comment>
<proteinExistence type="predicted"/>
<protein>
    <recommendedName>
        <fullName evidence="3">Serine aminopeptidase S33 domain-containing protein</fullName>
    </recommendedName>
</protein>
<dbReference type="Gene3D" id="3.40.50.1820">
    <property type="entry name" value="alpha/beta hydrolase"/>
    <property type="match status" value="1"/>
</dbReference>